<organism evidence="2 3">
    <name type="scientific">Parageobacillus caldoxylosilyticus NBRC 107762</name>
    <dbReference type="NCBI Taxonomy" id="1220594"/>
    <lineage>
        <taxon>Bacteria</taxon>
        <taxon>Bacillati</taxon>
        <taxon>Bacillota</taxon>
        <taxon>Bacilli</taxon>
        <taxon>Bacillales</taxon>
        <taxon>Anoxybacillaceae</taxon>
        <taxon>Saccharococcus</taxon>
    </lineage>
</organism>
<sequence length="115" mass="13349">MNMRELVSQLAERMQTLNHLLPILPEEELYVRFECETETAVVAISKHQISPKAEVDERRVLTVRGSKEALESLLSGRMKLQQQIRLKEVCISGSFRHMLLLESLLHLAKPYRYVC</sequence>
<dbReference type="GeneID" id="301193391"/>
<dbReference type="RefSeq" id="WP_017434764.1">
    <property type="nucleotide sequence ID" value="NZ_BAWO01000026.1"/>
</dbReference>
<evidence type="ECO:0000259" key="1">
    <source>
        <dbReference type="Pfam" id="PF02036"/>
    </source>
</evidence>
<keyword evidence="3" id="KW-1185">Reference proteome</keyword>
<feature type="domain" description="SCP2" evidence="1">
    <location>
        <begin position="31"/>
        <end position="105"/>
    </location>
</feature>
<reference evidence="2 3" key="1">
    <citation type="submission" date="2014-04" db="EMBL/GenBank/DDBJ databases">
        <title>Whole genome shotgun sequence of Geobacillus caldoxylosilyticus NBRC 107762.</title>
        <authorList>
            <person name="Hosoyama A."/>
            <person name="Hosoyama Y."/>
            <person name="Katano-Makiyama Y."/>
            <person name="Tsuchikane K."/>
            <person name="Ohji S."/>
            <person name="Ichikawa N."/>
            <person name="Yamazoe A."/>
            <person name="Fujita N."/>
        </authorList>
    </citation>
    <scope>NUCLEOTIDE SEQUENCE [LARGE SCALE GENOMIC DNA]</scope>
    <source>
        <strain evidence="2 3">NBRC 107762</strain>
    </source>
</reference>
<evidence type="ECO:0000313" key="2">
    <source>
        <dbReference type="EMBL" id="GAJ39783.1"/>
    </source>
</evidence>
<dbReference type="Pfam" id="PF02036">
    <property type="entry name" value="SCP2"/>
    <property type="match status" value="1"/>
</dbReference>
<dbReference type="Proteomes" id="UP000023561">
    <property type="component" value="Unassembled WGS sequence"/>
</dbReference>
<name>A0A023DEX5_9BACL</name>
<comment type="caution">
    <text evidence="2">The sequence shown here is derived from an EMBL/GenBank/DDBJ whole genome shotgun (WGS) entry which is preliminary data.</text>
</comment>
<evidence type="ECO:0000313" key="3">
    <source>
        <dbReference type="Proteomes" id="UP000023561"/>
    </source>
</evidence>
<proteinExistence type="predicted"/>
<dbReference type="AlphaFoldDB" id="A0A023DEX5"/>
<accession>A0A023DEX5</accession>
<dbReference type="InterPro" id="IPR003033">
    <property type="entry name" value="SCP2_sterol-bd_dom"/>
</dbReference>
<protein>
    <recommendedName>
        <fullName evidence="1">SCP2 domain-containing protein</fullName>
    </recommendedName>
</protein>
<dbReference type="EMBL" id="BAWO01000026">
    <property type="protein sequence ID" value="GAJ39783.1"/>
    <property type="molecule type" value="Genomic_DNA"/>
</dbReference>
<gene>
    <name evidence="2" type="ORF">GCA01S_026_00290</name>
</gene>